<comment type="similarity">
    <text evidence="1">Belongs to the MAM33 family.</text>
</comment>
<dbReference type="GO" id="GO:0005759">
    <property type="term" value="C:mitochondrial matrix"/>
    <property type="evidence" value="ECO:0007669"/>
    <property type="project" value="InterPro"/>
</dbReference>
<evidence type="ECO:0000313" key="2">
    <source>
        <dbReference type="EMBL" id="CAI8023265.1"/>
    </source>
</evidence>
<sequence>MACISAAVRRLPVSVCSWTSVSLRALGQHRAATAAVARSHVGTGRRWCSATTPTRGRVGLLSCVEEEVSLEQQLVQDLPEVTGFTATATGCLATLEREHDGERVKVEVDAHNAVEVLADELVQDEEVEEEPFFVPAFTITITNHVGSRLQVECSFDEHGQYSERGKEWENMTINSVSVMAPDCDSPDSVYTITAENLSADIYDSLMEYLQTRGIDQKFAHDIFQYYRVFEHRCYLQYGLKALQNFLNST</sequence>
<accession>A0AA35S4F8</accession>
<organism evidence="2 3">
    <name type="scientific">Geodia barretti</name>
    <name type="common">Barrett's horny sponge</name>
    <dbReference type="NCBI Taxonomy" id="519541"/>
    <lineage>
        <taxon>Eukaryota</taxon>
        <taxon>Metazoa</taxon>
        <taxon>Porifera</taxon>
        <taxon>Demospongiae</taxon>
        <taxon>Heteroscleromorpha</taxon>
        <taxon>Tetractinellida</taxon>
        <taxon>Astrophorina</taxon>
        <taxon>Geodiidae</taxon>
        <taxon>Geodia</taxon>
    </lineage>
</organism>
<evidence type="ECO:0000313" key="3">
    <source>
        <dbReference type="Proteomes" id="UP001174909"/>
    </source>
</evidence>
<dbReference type="Pfam" id="PF02330">
    <property type="entry name" value="MAM33"/>
    <property type="match status" value="1"/>
</dbReference>
<name>A0AA35S4F8_GEOBA</name>
<dbReference type="EMBL" id="CASHTH010002001">
    <property type="protein sequence ID" value="CAI8023265.1"/>
    <property type="molecule type" value="Genomic_DNA"/>
</dbReference>
<dbReference type="InterPro" id="IPR036561">
    <property type="entry name" value="MAM33_sf"/>
</dbReference>
<dbReference type="SUPFAM" id="SSF54529">
    <property type="entry name" value="Mitochondrial glycoprotein MAM33-like"/>
    <property type="match status" value="1"/>
</dbReference>
<dbReference type="AlphaFoldDB" id="A0AA35S4F8"/>
<proteinExistence type="inferred from homology"/>
<comment type="caution">
    <text evidence="2">The sequence shown here is derived from an EMBL/GenBank/DDBJ whole genome shotgun (WGS) entry which is preliminary data.</text>
</comment>
<keyword evidence="3" id="KW-1185">Reference proteome</keyword>
<dbReference type="PANTHER" id="PTHR10826">
    <property type="entry name" value="COMPLEMENT COMPONENT 1"/>
    <property type="match status" value="1"/>
</dbReference>
<dbReference type="Proteomes" id="UP001174909">
    <property type="component" value="Unassembled WGS sequence"/>
</dbReference>
<dbReference type="PANTHER" id="PTHR10826:SF1">
    <property type="entry name" value="COMPLEMENT COMPONENT 1 Q SUBCOMPONENT-BINDING PROTEIN, MITOCHONDRIAL"/>
    <property type="match status" value="1"/>
</dbReference>
<dbReference type="Gene3D" id="3.10.280.10">
    <property type="entry name" value="Mitochondrial glycoprotein"/>
    <property type="match status" value="1"/>
</dbReference>
<evidence type="ECO:0000256" key="1">
    <source>
        <dbReference type="ARBA" id="ARBA00005457"/>
    </source>
</evidence>
<gene>
    <name evidence="2" type="ORF">GBAR_LOCUS13602</name>
</gene>
<dbReference type="GO" id="GO:0042256">
    <property type="term" value="P:cytosolic ribosome assembly"/>
    <property type="evidence" value="ECO:0007669"/>
    <property type="project" value="TreeGrafter"/>
</dbReference>
<protein>
    <submittedName>
        <fullName evidence="2">Complement component 1 Q subcomponent-binding protein, mitochondrial</fullName>
    </submittedName>
</protein>
<reference evidence="2" key="1">
    <citation type="submission" date="2023-03" db="EMBL/GenBank/DDBJ databases">
        <authorList>
            <person name="Steffen K."/>
            <person name="Cardenas P."/>
        </authorList>
    </citation>
    <scope>NUCLEOTIDE SEQUENCE</scope>
</reference>
<dbReference type="InterPro" id="IPR003428">
    <property type="entry name" value="MAM33"/>
</dbReference>